<feature type="compositionally biased region" description="Polar residues" evidence="1">
    <location>
        <begin position="1"/>
        <end position="21"/>
    </location>
</feature>
<protein>
    <submittedName>
        <fullName evidence="2">Uncharacterized protein</fullName>
    </submittedName>
</protein>
<reference evidence="2" key="1">
    <citation type="submission" date="2022-07" db="EMBL/GenBank/DDBJ databases">
        <title>Genome analysis of Parmales, a sister group of diatoms, reveals the evolutionary specialization of diatoms from phago-mixotrophs to photoautotrophs.</title>
        <authorList>
            <person name="Ban H."/>
            <person name="Sato S."/>
            <person name="Yoshikawa S."/>
            <person name="Kazumasa Y."/>
            <person name="Nakamura Y."/>
            <person name="Ichinomiya M."/>
            <person name="Saitoh K."/>
            <person name="Sato N."/>
            <person name="Blanc-Mathieu R."/>
            <person name="Endo H."/>
            <person name="Kuwata A."/>
            <person name="Ogata H."/>
        </authorList>
    </citation>
    <scope>NUCLEOTIDE SEQUENCE</scope>
</reference>
<feature type="region of interest" description="Disordered" evidence="1">
    <location>
        <begin position="1"/>
        <end position="29"/>
    </location>
</feature>
<sequence>MTDSQHQNSSNQTSFTQYSLTSPPPLIST</sequence>
<organism evidence="2 3">
    <name type="scientific">Triparma retinervis</name>
    <dbReference type="NCBI Taxonomy" id="2557542"/>
    <lineage>
        <taxon>Eukaryota</taxon>
        <taxon>Sar</taxon>
        <taxon>Stramenopiles</taxon>
        <taxon>Ochrophyta</taxon>
        <taxon>Bolidophyceae</taxon>
        <taxon>Parmales</taxon>
        <taxon>Triparmaceae</taxon>
        <taxon>Triparma</taxon>
    </lineage>
</organism>
<gene>
    <name evidence="2" type="ORF">TrRE_jg531</name>
</gene>
<feature type="non-terminal residue" evidence="2">
    <location>
        <position position="1"/>
    </location>
</feature>
<dbReference type="AlphaFoldDB" id="A0A9W6ZJT9"/>
<proteinExistence type="predicted"/>
<evidence type="ECO:0000313" key="3">
    <source>
        <dbReference type="Proteomes" id="UP001165082"/>
    </source>
</evidence>
<evidence type="ECO:0000256" key="1">
    <source>
        <dbReference type="SAM" id="MobiDB-lite"/>
    </source>
</evidence>
<keyword evidence="3" id="KW-1185">Reference proteome</keyword>
<dbReference type="EMBL" id="BRXZ01005887">
    <property type="protein sequence ID" value="GMH51834.1"/>
    <property type="molecule type" value="Genomic_DNA"/>
</dbReference>
<dbReference type="Proteomes" id="UP001165082">
    <property type="component" value="Unassembled WGS sequence"/>
</dbReference>
<evidence type="ECO:0000313" key="2">
    <source>
        <dbReference type="EMBL" id="GMH51834.1"/>
    </source>
</evidence>
<comment type="caution">
    <text evidence="2">The sequence shown here is derived from an EMBL/GenBank/DDBJ whole genome shotgun (WGS) entry which is preliminary data.</text>
</comment>
<name>A0A9W6ZJT9_9STRA</name>
<accession>A0A9W6ZJT9</accession>